<feature type="compositionally biased region" description="Basic and acidic residues" evidence="7">
    <location>
        <begin position="540"/>
        <end position="559"/>
    </location>
</feature>
<organism evidence="8 9">
    <name type="scientific">Necator americanus</name>
    <name type="common">Human hookworm</name>
    <dbReference type="NCBI Taxonomy" id="51031"/>
    <lineage>
        <taxon>Eukaryota</taxon>
        <taxon>Metazoa</taxon>
        <taxon>Ecdysozoa</taxon>
        <taxon>Nematoda</taxon>
        <taxon>Chromadorea</taxon>
        <taxon>Rhabditida</taxon>
        <taxon>Rhabditina</taxon>
        <taxon>Rhabditomorpha</taxon>
        <taxon>Strongyloidea</taxon>
        <taxon>Ancylostomatidae</taxon>
        <taxon>Bunostominae</taxon>
        <taxon>Necator</taxon>
    </lineage>
</organism>
<feature type="compositionally biased region" description="Low complexity" evidence="7">
    <location>
        <begin position="622"/>
        <end position="634"/>
    </location>
</feature>
<evidence type="ECO:0000313" key="9">
    <source>
        <dbReference type="Proteomes" id="UP001303046"/>
    </source>
</evidence>
<feature type="compositionally biased region" description="Basic and acidic residues" evidence="7">
    <location>
        <begin position="397"/>
        <end position="406"/>
    </location>
</feature>
<dbReference type="PANTHER" id="PTHR10736:SF0">
    <property type="entry name" value="BESTROPHIN HOMOLOG"/>
    <property type="match status" value="1"/>
</dbReference>
<feature type="transmembrane region" description="Helical" evidence="6">
    <location>
        <begin position="261"/>
        <end position="282"/>
    </location>
</feature>
<feature type="transmembrane region" description="Helical" evidence="6">
    <location>
        <begin position="26"/>
        <end position="48"/>
    </location>
</feature>
<feature type="compositionally biased region" description="Basic and acidic residues" evidence="7">
    <location>
        <begin position="609"/>
        <end position="621"/>
    </location>
</feature>
<evidence type="ECO:0000256" key="6">
    <source>
        <dbReference type="RuleBase" id="RU363126"/>
    </source>
</evidence>
<evidence type="ECO:0000256" key="1">
    <source>
        <dbReference type="ARBA" id="ARBA00004370"/>
    </source>
</evidence>
<comment type="similarity">
    <text evidence="5 6">Belongs to the anion channel-forming bestrophin (TC 1.A.46) family. Calcium-sensitive chloride channel subfamily.</text>
</comment>
<dbReference type="EMBL" id="JAVFWL010000001">
    <property type="protein sequence ID" value="KAK6729900.1"/>
    <property type="molecule type" value="Genomic_DNA"/>
</dbReference>
<name>A0ABR1BXF0_NECAM</name>
<keyword evidence="6" id="KW-0813">Transport</keyword>
<sequence length="654" mass="75598">MQAAATAKVGTFLKLLFRWRGSVWKIVWKELTIFLFLYFNLSFLYRFFLKGNDFGSTFERVVRHCRSLSREAATVLSFAMGFYVAQISDRIVSFAPYNLGLLMCSYIRTRSDEKDANTDRIIRRTVMRYFILCYVLVFRDISERIRRRFPTYNHLVPTLMTEAEKERIEGEDIKRVYWMPIEWAMQLLKKCYSRHQIDEYHFAVLCQNIAKYREMMHNLLSFDWINVPLVYTQVVHICILAYFGIICFANQPIREEGRKAWIHDFVIPGYAIYEFIFFVGWLKVAQVMLNPFGMDEDDFEIDMLVERNLQVGYSYVDTMYDRLPPLVYVGVTSLPHTKASMALISKVTPMVGSVANVKVPRAEQRVISKEDVELIRKLVGPKFGRRFADYVARNRQVEKNEKREQASESLKGTTITTTPVSQDRRDGSRKSRAVSRTCISHEASKKVKEDMNPWIGDLDATQSSSVRKQKPTPEPSRIRTVLSTQRSKEDLSGDYLARARSLQPAPTPSFPYSNNVVGPPDANVSKPTPFLDPSFQNKNIDMKKEKPTEKSKSKSDIIKGLKSTQRTMEKSYIREDNEGVSKSTERKNKIGDAWKSRKSAKLVQLNENINEKKQKRKEEHAGASSSASMHVGSSKKPQKNSRTKRNEHKSAKEK</sequence>
<dbReference type="InterPro" id="IPR000615">
    <property type="entry name" value="Bestrophin"/>
</dbReference>
<dbReference type="Pfam" id="PF01062">
    <property type="entry name" value="Bestrophin"/>
    <property type="match status" value="1"/>
</dbReference>
<proteinExistence type="inferred from homology"/>
<evidence type="ECO:0000256" key="2">
    <source>
        <dbReference type="ARBA" id="ARBA00022692"/>
    </source>
</evidence>
<evidence type="ECO:0000256" key="5">
    <source>
        <dbReference type="ARBA" id="ARBA00034769"/>
    </source>
</evidence>
<keyword evidence="3 6" id="KW-1133">Transmembrane helix</keyword>
<evidence type="ECO:0000256" key="7">
    <source>
        <dbReference type="SAM" id="MobiDB-lite"/>
    </source>
</evidence>
<keyword evidence="6" id="KW-1003">Cell membrane</keyword>
<evidence type="ECO:0000256" key="4">
    <source>
        <dbReference type="ARBA" id="ARBA00023136"/>
    </source>
</evidence>
<feature type="compositionally biased region" description="Basic and acidic residues" evidence="7">
    <location>
        <begin position="567"/>
        <end position="595"/>
    </location>
</feature>
<comment type="subcellular location">
    <subcellularLocation>
        <location evidence="6">Cell membrane</location>
        <topology evidence="6">Multi-pass membrane protein</topology>
    </subcellularLocation>
    <subcellularLocation>
        <location evidence="1">Membrane</location>
    </subcellularLocation>
</comment>
<keyword evidence="6" id="KW-0407">Ion channel</keyword>
<feature type="compositionally biased region" description="Basic residues" evidence="7">
    <location>
        <begin position="636"/>
        <end position="647"/>
    </location>
</feature>
<comment type="caution">
    <text evidence="8">The sequence shown here is derived from an EMBL/GenBank/DDBJ whole genome shotgun (WGS) entry which is preliminary data.</text>
</comment>
<protein>
    <recommendedName>
        <fullName evidence="6">Bestrophin homolog</fullName>
    </recommendedName>
</protein>
<keyword evidence="6" id="KW-0406">Ion transport</keyword>
<feature type="region of interest" description="Disordered" evidence="7">
    <location>
        <begin position="527"/>
        <end position="654"/>
    </location>
</feature>
<dbReference type="InterPro" id="IPR021134">
    <property type="entry name" value="Bestrophin-like"/>
</dbReference>
<dbReference type="Proteomes" id="UP001303046">
    <property type="component" value="Unassembled WGS sequence"/>
</dbReference>
<feature type="region of interest" description="Disordered" evidence="7">
    <location>
        <begin position="397"/>
        <end position="491"/>
    </location>
</feature>
<evidence type="ECO:0000256" key="3">
    <source>
        <dbReference type="ARBA" id="ARBA00022989"/>
    </source>
</evidence>
<feature type="compositionally biased region" description="Polar residues" evidence="7">
    <location>
        <begin position="407"/>
        <end position="421"/>
    </location>
</feature>
<comment type="function">
    <text evidence="6">Forms chloride channels.</text>
</comment>
<keyword evidence="9" id="KW-1185">Reference proteome</keyword>
<evidence type="ECO:0000313" key="8">
    <source>
        <dbReference type="EMBL" id="KAK6729900.1"/>
    </source>
</evidence>
<keyword evidence="2 6" id="KW-0812">Transmembrane</keyword>
<accession>A0ABR1BXF0</accession>
<gene>
    <name evidence="8" type="primary">Necator_chrI.g2890</name>
    <name evidence="8" type="ORF">RB195_006761</name>
</gene>
<dbReference type="PANTHER" id="PTHR10736">
    <property type="entry name" value="BESTROPHIN"/>
    <property type="match status" value="1"/>
</dbReference>
<keyword evidence="6" id="KW-0868">Chloride</keyword>
<reference evidence="8 9" key="1">
    <citation type="submission" date="2023-08" db="EMBL/GenBank/DDBJ databases">
        <title>A Necator americanus chromosomal reference genome.</title>
        <authorList>
            <person name="Ilik V."/>
            <person name="Petrzelkova K.J."/>
            <person name="Pardy F."/>
            <person name="Fuh T."/>
            <person name="Niatou-Singa F.S."/>
            <person name="Gouil Q."/>
            <person name="Baker L."/>
            <person name="Ritchie M.E."/>
            <person name="Jex A.R."/>
            <person name="Gazzola D."/>
            <person name="Li H."/>
            <person name="Toshio Fujiwara R."/>
            <person name="Zhan B."/>
            <person name="Aroian R.V."/>
            <person name="Pafco B."/>
            <person name="Schwarz E.M."/>
        </authorList>
    </citation>
    <scope>NUCLEOTIDE SEQUENCE [LARGE SCALE GENOMIC DNA]</scope>
    <source>
        <strain evidence="8 9">Aroian</strain>
        <tissue evidence="8">Whole animal</tissue>
    </source>
</reference>
<feature type="transmembrane region" description="Helical" evidence="6">
    <location>
        <begin position="229"/>
        <end position="249"/>
    </location>
</feature>
<feature type="compositionally biased region" description="Basic and acidic residues" evidence="7">
    <location>
        <begin position="442"/>
        <end position="451"/>
    </location>
</feature>
<keyword evidence="4 6" id="KW-0472">Membrane</keyword>
<keyword evidence="6" id="KW-0869">Chloride channel</keyword>